<sequence>MANQPQTRQEKKKGKKKSSLFIKVMTVFTILIVVAGAIGSVQIYGLVQSAPSIDDDTFAFANSSTLYDQSDEEIISLSNGENRQSTSIEDIPDHVKDAFIAIEDVRFHEHSGLDIKRIGGAVVSNITNGFGAEGGSTITQQVVKNSLLTSEKSVTRKVQEAYLALELEKHYTKDEILELYLNKIYFGNGAYGIVTAADTYFGKDVQDLTVNEAALLAGLPQRPSGYDPYQNPDLAKERRDTVLYVMREHQFITADEYNEEQSVSIEEMLNEKSEEESISDAFMDQVYKELEQIEGMTSSMIYNGGLKIYTTYDPDAQAHVEQVLNSDEFVSYPDDRFQAGVTVIDNQTGEIKAIGGGRNQESGKDRSNYATNIQRSPGSTIKPILSYGPAIEHLKWSTYQQIEDEEMTYTGSDQVIRNYNGEYHGVMSIREALTQSWNIPAVKTFQEVGEADAKQFAENVGISIEGSAYESYALGSFEKGISPLELGGAYAAFGNGGTYNEPHAVRKVVFPNGKEINMQPEGVKAMNDYTAYMVTDMLKSVVEEGTGRHASIDGVPVAGKTGTTNFNEETKQKYNIDEGVPDVWFAGYTSNYTAAVWTGYPRISEDTYISTREDRQIAQHIFREVMTGMVNEETSDFTKPDSVQEIDVDTKTGERATSSSSQSDIVTELFVTGTDVKDAYSLVEDELEKKQEAVKEEEEKEKAQERRERQQEREQEQKRKEQERERREEERVSTENDDEEPEEVEEEEVESNREEEEKDSAAEKEEEEKKKEEEKKAEEQRKEEEKKKKEEEKEKEEEPKEEKPEEETEPEPEPEKEDNNDESEESSTSSSEEKESDKEEEEAEEEEEDNEDE</sequence>
<dbReference type="PANTHER" id="PTHR32282:SF29">
    <property type="entry name" value="PENICILLIN-BINDING PROTEIN 1A"/>
    <property type="match status" value="1"/>
</dbReference>
<dbReference type="GO" id="GO:0008955">
    <property type="term" value="F:peptidoglycan glycosyltransferase activity"/>
    <property type="evidence" value="ECO:0007669"/>
    <property type="project" value="UniProtKB-EC"/>
</dbReference>
<keyword evidence="10" id="KW-0511">Multifunctional enzyme</keyword>
<evidence type="ECO:0000256" key="13">
    <source>
        <dbReference type="ARBA" id="ARBA00049902"/>
    </source>
</evidence>
<dbReference type="EMBL" id="CP162551">
    <property type="protein sequence ID" value="XDI36758.1"/>
    <property type="molecule type" value="Genomic_DNA"/>
</dbReference>
<feature type="region of interest" description="Disordered" evidence="14">
    <location>
        <begin position="633"/>
        <end position="662"/>
    </location>
</feature>
<keyword evidence="4" id="KW-0645">Protease</keyword>
<dbReference type="PANTHER" id="PTHR32282">
    <property type="entry name" value="BINDING PROTEIN TRANSPEPTIDASE, PUTATIVE-RELATED"/>
    <property type="match status" value="1"/>
</dbReference>
<evidence type="ECO:0000256" key="12">
    <source>
        <dbReference type="ARBA" id="ARBA00034000"/>
    </source>
</evidence>
<keyword evidence="11" id="KW-0961">Cell wall biogenesis/degradation</keyword>
<dbReference type="InterPro" id="IPR001264">
    <property type="entry name" value="Glyco_trans_51"/>
</dbReference>
<comment type="catalytic activity">
    <reaction evidence="12">
        <text>Preferential cleavage: (Ac)2-L-Lys-D-Ala-|-D-Ala. Also transpeptidation of peptidyl-alanyl moieties that are N-acyl substituents of D-alanine.</text>
        <dbReference type="EC" id="3.4.16.4"/>
    </reaction>
</comment>
<evidence type="ECO:0000256" key="6">
    <source>
        <dbReference type="ARBA" id="ARBA00022679"/>
    </source>
</evidence>
<evidence type="ECO:0000313" key="18">
    <source>
        <dbReference type="EMBL" id="XDI36758.1"/>
    </source>
</evidence>
<gene>
    <name evidence="18" type="ORF">AB3N04_19110</name>
</gene>
<dbReference type="GO" id="GO:0009002">
    <property type="term" value="F:serine-type D-Ala-D-Ala carboxypeptidase activity"/>
    <property type="evidence" value="ECO:0007669"/>
    <property type="project" value="UniProtKB-EC"/>
</dbReference>
<dbReference type="NCBIfam" id="TIGR02074">
    <property type="entry name" value="PBP_1a_fam"/>
    <property type="match status" value="1"/>
</dbReference>
<evidence type="ECO:0000256" key="8">
    <source>
        <dbReference type="ARBA" id="ARBA00022960"/>
    </source>
</evidence>
<feature type="compositionally biased region" description="Acidic residues" evidence="14">
    <location>
        <begin position="804"/>
        <end position="825"/>
    </location>
</feature>
<feature type="compositionally biased region" description="Basic and acidic residues" evidence="14">
    <location>
        <begin position="759"/>
        <end position="803"/>
    </location>
</feature>
<dbReference type="InterPro" id="IPR012338">
    <property type="entry name" value="Beta-lactam/transpept-like"/>
</dbReference>
<dbReference type="InterPro" id="IPR050396">
    <property type="entry name" value="Glycosyltr_51/Transpeptidase"/>
</dbReference>
<keyword evidence="15" id="KW-1133">Transmembrane helix</keyword>
<dbReference type="InterPro" id="IPR001460">
    <property type="entry name" value="PCN-bd_Tpept"/>
</dbReference>
<dbReference type="RefSeq" id="WP_368504143.1">
    <property type="nucleotide sequence ID" value="NZ_CP162551.1"/>
</dbReference>
<dbReference type="InterPro" id="IPR036950">
    <property type="entry name" value="PBP_transglycosylase"/>
</dbReference>
<keyword evidence="3" id="KW-0121">Carboxypeptidase</keyword>
<name>A0AB39BTA6_9BACI</name>
<dbReference type="Pfam" id="PF00905">
    <property type="entry name" value="Transpeptidase"/>
    <property type="match status" value="1"/>
</dbReference>
<evidence type="ECO:0000256" key="10">
    <source>
        <dbReference type="ARBA" id="ARBA00023268"/>
    </source>
</evidence>
<feature type="region of interest" description="Disordered" evidence="14">
    <location>
        <begin position="691"/>
        <end position="853"/>
    </location>
</feature>
<dbReference type="SUPFAM" id="SSF56601">
    <property type="entry name" value="beta-lactamase/transpeptidase-like"/>
    <property type="match status" value="1"/>
</dbReference>
<dbReference type="AlphaFoldDB" id="A0AB39BTA6"/>
<comment type="similarity">
    <text evidence="1">In the C-terminal section; belongs to the transpeptidase family.</text>
</comment>
<keyword evidence="7" id="KW-0378">Hydrolase</keyword>
<reference evidence="18" key="1">
    <citation type="submission" date="2024-07" db="EMBL/GenBank/DDBJ databases">
        <title>Identification and characteristics of an arsenic-resistant bacterial isolate, which belongs to a novel species.</title>
        <authorList>
            <person name="Juszczyk A."/>
            <person name="Kowalczyk A."/>
            <person name="Was K."/>
            <person name="Kosowicz W."/>
            <person name="Budzyn A."/>
            <person name="Latowski D."/>
        </authorList>
    </citation>
    <scope>NUCLEOTIDE SEQUENCE</scope>
    <source>
        <strain evidence="18">As8PL</strain>
    </source>
</reference>
<keyword evidence="9" id="KW-0573">Peptidoglycan synthesis</keyword>
<feature type="compositionally biased region" description="Acidic residues" evidence="14">
    <location>
        <begin position="735"/>
        <end position="758"/>
    </location>
</feature>
<feature type="domain" description="Glycosyl transferase family 51" evidence="17">
    <location>
        <begin position="75"/>
        <end position="246"/>
    </location>
</feature>
<keyword evidence="15" id="KW-0472">Membrane</keyword>
<evidence type="ECO:0000256" key="3">
    <source>
        <dbReference type="ARBA" id="ARBA00022645"/>
    </source>
</evidence>
<feature type="compositionally biased region" description="Basic and acidic residues" evidence="14">
    <location>
        <begin position="700"/>
        <end position="734"/>
    </location>
</feature>
<dbReference type="GO" id="GO:0030288">
    <property type="term" value="C:outer membrane-bounded periplasmic space"/>
    <property type="evidence" value="ECO:0007669"/>
    <property type="project" value="TreeGrafter"/>
</dbReference>
<dbReference type="Gene3D" id="3.40.710.10">
    <property type="entry name" value="DD-peptidase/beta-lactamase superfamily"/>
    <property type="match status" value="1"/>
</dbReference>
<comment type="similarity">
    <text evidence="2">In the N-terminal section; belongs to the glycosyltransferase 51 family.</text>
</comment>
<dbReference type="GO" id="GO:0006508">
    <property type="term" value="P:proteolysis"/>
    <property type="evidence" value="ECO:0007669"/>
    <property type="project" value="UniProtKB-KW"/>
</dbReference>
<evidence type="ECO:0000256" key="9">
    <source>
        <dbReference type="ARBA" id="ARBA00022984"/>
    </source>
</evidence>
<feature type="domain" description="Penicillin-binding protein transpeptidase" evidence="16">
    <location>
        <begin position="340"/>
        <end position="626"/>
    </location>
</feature>
<evidence type="ECO:0000256" key="14">
    <source>
        <dbReference type="SAM" id="MobiDB-lite"/>
    </source>
</evidence>
<dbReference type="SUPFAM" id="SSF53955">
    <property type="entry name" value="Lysozyme-like"/>
    <property type="match status" value="1"/>
</dbReference>
<keyword evidence="5 18" id="KW-0328">Glycosyltransferase</keyword>
<organism evidence="18">
    <name type="scientific">Alkalihalophilus sp. As8PL</name>
    <dbReference type="NCBI Taxonomy" id="3237103"/>
    <lineage>
        <taxon>Bacteria</taxon>
        <taxon>Bacillati</taxon>
        <taxon>Bacillota</taxon>
        <taxon>Bacilli</taxon>
        <taxon>Bacillales</taxon>
        <taxon>Bacillaceae</taxon>
        <taxon>Alkalihalophilus</taxon>
    </lineage>
</organism>
<proteinExistence type="inferred from homology"/>
<evidence type="ECO:0000259" key="16">
    <source>
        <dbReference type="Pfam" id="PF00905"/>
    </source>
</evidence>
<accession>A0AB39BTA6</accession>
<dbReference type="Pfam" id="PF00912">
    <property type="entry name" value="Transgly"/>
    <property type="match status" value="1"/>
</dbReference>
<dbReference type="FunFam" id="1.10.3810.10:FF:000001">
    <property type="entry name" value="Penicillin-binding protein 1A"/>
    <property type="match status" value="1"/>
</dbReference>
<protein>
    <submittedName>
        <fullName evidence="18">Transglycosylase domain-containing protein</fullName>
        <ecNumber evidence="18">2.4.-.-</ecNumber>
    </submittedName>
</protein>
<dbReference type="GO" id="GO:0009252">
    <property type="term" value="P:peptidoglycan biosynthetic process"/>
    <property type="evidence" value="ECO:0007669"/>
    <property type="project" value="UniProtKB-KW"/>
</dbReference>
<dbReference type="InterPro" id="IPR023346">
    <property type="entry name" value="Lysozyme-like_dom_sf"/>
</dbReference>
<evidence type="ECO:0000256" key="7">
    <source>
        <dbReference type="ARBA" id="ARBA00022801"/>
    </source>
</evidence>
<evidence type="ECO:0000256" key="4">
    <source>
        <dbReference type="ARBA" id="ARBA00022670"/>
    </source>
</evidence>
<dbReference type="GO" id="GO:0008360">
    <property type="term" value="P:regulation of cell shape"/>
    <property type="evidence" value="ECO:0007669"/>
    <property type="project" value="UniProtKB-KW"/>
</dbReference>
<feature type="transmembrane region" description="Helical" evidence="15">
    <location>
        <begin position="20"/>
        <end position="44"/>
    </location>
</feature>
<comment type="catalytic activity">
    <reaction evidence="13">
        <text>[GlcNAc-(1-&gt;4)-Mur2Ac(oyl-L-Ala-gamma-D-Glu-L-Lys-D-Ala-D-Ala)](n)-di-trans,octa-cis-undecaprenyl diphosphate + beta-D-GlcNAc-(1-&gt;4)-Mur2Ac(oyl-L-Ala-gamma-D-Glu-L-Lys-D-Ala-D-Ala)-di-trans,octa-cis-undecaprenyl diphosphate = [GlcNAc-(1-&gt;4)-Mur2Ac(oyl-L-Ala-gamma-D-Glu-L-Lys-D-Ala-D-Ala)](n+1)-di-trans,octa-cis-undecaprenyl diphosphate + di-trans,octa-cis-undecaprenyl diphosphate + H(+)</text>
        <dbReference type="Rhea" id="RHEA:23708"/>
        <dbReference type="Rhea" id="RHEA-COMP:9602"/>
        <dbReference type="Rhea" id="RHEA-COMP:9603"/>
        <dbReference type="ChEBI" id="CHEBI:15378"/>
        <dbReference type="ChEBI" id="CHEBI:58405"/>
        <dbReference type="ChEBI" id="CHEBI:60033"/>
        <dbReference type="ChEBI" id="CHEBI:78435"/>
        <dbReference type="EC" id="2.4.99.28"/>
    </reaction>
</comment>
<evidence type="ECO:0000259" key="17">
    <source>
        <dbReference type="Pfam" id="PF00912"/>
    </source>
</evidence>
<evidence type="ECO:0000256" key="15">
    <source>
        <dbReference type="SAM" id="Phobius"/>
    </source>
</evidence>
<feature type="compositionally biased region" description="Acidic residues" evidence="14">
    <location>
        <begin position="838"/>
        <end position="853"/>
    </location>
</feature>
<dbReference type="GO" id="GO:0071555">
    <property type="term" value="P:cell wall organization"/>
    <property type="evidence" value="ECO:0007669"/>
    <property type="project" value="UniProtKB-KW"/>
</dbReference>
<keyword evidence="15" id="KW-0812">Transmembrane</keyword>
<keyword evidence="6 18" id="KW-0808">Transferase</keyword>
<evidence type="ECO:0000256" key="11">
    <source>
        <dbReference type="ARBA" id="ARBA00023316"/>
    </source>
</evidence>
<dbReference type="Gene3D" id="1.10.3810.10">
    <property type="entry name" value="Biosynthetic peptidoglycan transglycosylase-like"/>
    <property type="match status" value="1"/>
</dbReference>
<evidence type="ECO:0000256" key="2">
    <source>
        <dbReference type="ARBA" id="ARBA00007739"/>
    </source>
</evidence>
<evidence type="ECO:0000256" key="5">
    <source>
        <dbReference type="ARBA" id="ARBA00022676"/>
    </source>
</evidence>
<keyword evidence="8" id="KW-0133">Cell shape</keyword>
<dbReference type="GO" id="GO:0008658">
    <property type="term" value="F:penicillin binding"/>
    <property type="evidence" value="ECO:0007669"/>
    <property type="project" value="InterPro"/>
</dbReference>
<evidence type="ECO:0000256" key="1">
    <source>
        <dbReference type="ARBA" id="ARBA00007090"/>
    </source>
</evidence>
<dbReference type="EC" id="2.4.-.-" evidence="18"/>